<dbReference type="GO" id="GO:0035088">
    <property type="term" value="P:establishment or maintenance of apical/basal cell polarity"/>
    <property type="evidence" value="ECO:0007669"/>
    <property type="project" value="TreeGrafter"/>
</dbReference>
<evidence type="ECO:0000256" key="2">
    <source>
        <dbReference type="ARBA" id="ARBA00004496"/>
    </source>
</evidence>
<dbReference type="Gene3D" id="3.30.1370.10">
    <property type="entry name" value="K Homology domain, type 1"/>
    <property type="match status" value="1"/>
</dbReference>
<proteinExistence type="inferred from homology"/>
<dbReference type="PANTHER" id="PTHR19447:SF14">
    <property type="entry name" value="OOCYTE-EXPRESSED PROTEIN HOMOLOG"/>
    <property type="match status" value="1"/>
</dbReference>
<dbReference type="Pfam" id="PF16005">
    <property type="entry name" value="MOEP19"/>
    <property type="match status" value="1"/>
</dbReference>
<keyword evidence="4" id="KW-0963">Cytoplasm</keyword>
<dbReference type="GO" id="GO:0003723">
    <property type="term" value="F:RNA binding"/>
    <property type="evidence" value="ECO:0007669"/>
    <property type="project" value="InterPro"/>
</dbReference>
<evidence type="ECO:0000256" key="3">
    <source>
        <dbReference type="ARBA" id="ARBA00009081"/>
    </source>
</evidence>
<dbReference type="InterPro" id="IPR051778">
    <property type="entry name" value="KHDC1"/>
</dbReference>
<sequence length="123" mass="14192">MFSTTLCPDQAVILEMAWMHQALLVVDIVGSKNLVEIMVFGWLCIQNQVKSMLLSLARFHQEHCARAEKIKHLEKNLNQPIASGNRTIVRSILRTFLLLLLRLKRSKYSIPKSLHSFFLCLDE</sequence>
<dbReference type="GO" id="GO:0009880">
    <property type="term" value="P:embryonic pattern specification"/>
    <property type="evidence" value="ECO:0007669"/>
    <property type="project" value="TreeGrafter"/>
</dbReference>
<dbReference type="AlphaFoldDB" id="A0A8C9LSQ7"/>
<evidence type="ECO:0000256" key="1">
    <source>
        <dbReference type="ARBA" id="ARBA00004123"/>
    </source>
</evidence>
<name>A0A8C9LSQ7_9PRIM</name>
<dbReference type="GO" id="GO:0032991">
    <property type="term" value="C:protein-containing complex"/>
    <property type="evidence" value="ECO:0007669"/>
    <property type="project" value="TreeGrafter"/>
</dbReference>
<dbReference type="Proteomes" id="UP000694416">
    <property type="component" value="Unplaced"/>
</dbReference>
<dbReference type="PANTHER" id="PTHR19447">
    <property type="entry name" value="OOCYTE-EXPRESSED PROTEIN HOMOLOG-RELATED"/>
    <property type="match status" value="1"/>
</dbReference>
<evidence type="ECO:0000256" key="4">
    <source>
        <dbReference type="ARBA" id="ARBA00022490"/>
    </source>
</evidence>
<dbReference type="InterPro" id="IPR036612">
    <property type="entry name" value="KH_dom_type_1_sf"/>
</dbReference>
<accession>A0A8C9LSQ7</accession>
<dbReference type="InterPro" id="IPR031952">
    <property type="entry name" value="MOEP19_KH-like"/>
</dbReference>
<dbReference type="GO" id="GO:0005634">
    <property type="term" value="C:nucleus"/>
    <property type="evidence" value="ECO:0007669"/>
    <property type="project" value="UniProtKB-SubCell"/>
</dbReference>
<keyword evidence="5" id="KW-0539">Nucleus</keyword>
<evidence type="ECO:0000313" key="8">
    <source>
        <dbReference type="Proteomes" id="UP000694416"/>
    </source>
</evidence>
<comment type="similarity">
    <text evidence="3">Belongs to the KHDC1 family.</text>
</comment>
<reference evidence="7" key="1">
    <citation type="submission" date="2025-08" db="UniProtKB">
        <authorList>
            <consortium name="Ensembl"/>
        </authorList>
    </citation>
    <scope>IDENTIFICATION</scope>
</reference>
<keyword evidence="8" id="KW-1185">Reference proteome</keyword>
<feature type="domain" description="KH-like RNA-binding" evidence="6">
    <location>
        <begin position="6"/>
        <end position="63"/>
    </location>
</feature>
<evidence type="ECO:0000313" key="7">
    <source>
        <dbReference type="Ensembl" id="ENSPTEP00000024499.1"/>
    </source>
</evidence>
<comment type="subcellular location">
    <subcellularLocation>
        <location evidence="2">Cytoplasm</location>
    </subcellularLocation>
    <subcellularLocation>
        <location evidence="1">Nucleus</location>
    </subcellularLocation>
</comment>
<organism evidence="7 8">
    <name type="scientific">Piliocolobus tephrosceles</name>
    <name type="common">Ugandan red Colobus</name>
    <dbReference type="NCBI Taxonomy" id="591936"/>
    <lineage>
        <taxon>Eukaryota</taxon>
        <taxon>Metazoa</taxon>
        <taxon>Chordata</taxon>
        <taxon>Craniata</taxon>
        <taxon>Vertebrata</taxon>
        <taxon>Euteleostomi</taxon>
        <taxon>Mammalia</taxon>
        <taxon>Eutheria</taxon>
        <taxon>Euarchontoglires</taxon>
        <taxon>Primates</taxon>
        <taxon>Haplorrhini</taxon>
        <taxon>Catarrhini</taxon>
        <taxon>Cercopithecidae</taxon>
        <taxon>Colobinae</taxon>
        <taxon>Piliocolobus</taxon>
    </lineage>
</organism>
<evidence type="ECO:0000256" key="5">
    <source>
        <dbReference type="ARBA" id="ARBA00023242"/>
    </source>
</evidence>
<reference evidence="7" key="2">
    <citation type="submission" date="2025-09" db="UniProtKB">
        <authorList>
            <consortium name="Ensembl"/>
        </authorList>
    </citation>
    <scope>IDENTIFICATION</scope>
</reference>
<evidence type="ECO:0000259" key="6">
    <source>
        <dbReference type="Pfam" id="PF16005"/>
    </source>
</evidence>
<dbReference type="Ensembl" id="ENSPTET00000034828.1">
    <property type="protein sequence ID" value="ENSPTEP00000024499.1"/>
    <property type="gene ID" value="ENSPTEG00000024963.1"/>
</dbReference>
<dbReference type="GO" id="GO:0005737">
    <property type="term" value="C:cytoplasm"/>
    <property type="evidence" value="ECO:0007669"/>
    <property type="project" value="UniProtKB-SubCell"/>
</dbReference>
<protein>
    <recommendedName>
        <fullName evidence="6">KH-like RNA-binding domain-containing protein</fullName>
    </recommendedName>
</protein>